<keyword evidence="1" id="KW-1133">Transmembrane helix</keyword>
<keyword evidence="1" id="KW-0812">Transmembrane</keyword>
<evidence type="ECO:0000313" key="3">
    <source>
        <dbReference type="Proteomes" id="UP000179047"/>
    </source>
</evidence>
<dbReference type="EMBL" id="MGKP01000023">
    <property type="protein sequence ID" value="OGN28159.1"/>
    <property type="molecule type" value="Genomic_DNA"/>
</dbReference>
<dbReference type="STRING" id="1802701.A3A33_02280"/>
<sequence length="129" mass="14240">MAQVQPPRGLFNRIIKRLGLEKQLGIIRRNLGFFSAMFVGFTILFTFAVIGLREVLDESSFGPLLSLLFSDPGAVIANWHSFIFSVFESMPTLAVAVLILALAFLLFSVRLIAVSFGKFSSLAKKIRGT</sequence>
<evidence type="ECO:0000256" key="1">
    <source>
        <dbReference type="SAM" id="Phobius"/>
    </source>
</evidence>
<protein>
    <submittedName>
        <fullName evidence="2">Uncharacterized protein</fullName>
    </submittedName>
</protein>
<proteinExistence type="predicted"/>
<keyword evidence="1" id="KW-0472">Membrane</keyword>
<accession>A0A1F8GUP6</accession>
<evidence type="ECO:0000313" key="2">
    <source>
        <dbReference type="EMBL" id="OGN28159.1"/>
    </source>
</evidence>
<gene>
    <name evidence="2" type="ORF">A3A33_02280</name>
</gene>
<name>A0A1F8GUP6_9BACT</name>
<dbReference type="AlphaFoldDB" id="A0A1F8GUP6"/>
<feature type="transmembrane region" description="Helical" evidence="1">
    <location>
        <begin position="93"/>
        <end position="117"/>
    </location>
</feature>
<comment type="caution">
    <text evidence="2">The sequence shown here is derived from an EMBL/GenBank/DDBJ whole genome shotgun (WGS) entry which is preliminary data.</text>
</comment>
<reference evidence="2 3" key="1">
    <citation type="journal article" date="2016" name="Nat. Commun.">
        <title>Thousands of microbial genomes shed light on interconnected biogeochemical processes in an aquifer system.</title>
        <authorList>
            <person name="Anantharaman K."/>
            <person name="Brown C.T."/>
            <person name="Hug L.A."/>
            <person name="Sharon I."/>
            <person name="Castelle C.J."/>
            <person name="Probst A.J."/>
            <person name="Thomas B.C."/>
            <person name="Singh A."/>
            <person name="Wilkins M.J."/>
            <person name="Karaoz U."/>
            <person name="Brodie E.L."/>
            <person name="Williams K.H."/>
            <person name="Hubbard S.S."/>
            <person name="Banfield J.F."/>
        </authorList>
    </citation>
    <scope>NUCLEOTIDE SEQUENCE [LARGE SCALE GENOMIC DNA]</scope>
</reference>
<feature type="transmembrane region" description="Helical" evidence="1">
    <location>
        <begin position="31"/>
        <end position="52"/>
    </location>
</feature>
<organism evidence="2 3">
    <name type="scientific">Candidatus Yanofskybacteria bacterium RIFCSPLOWO2_01_FULL_49_25</name>
    <dbReference type="NCBI Taxonomy" id="1802701"/>
    <lineage>
        <taxon>Bacteria</taxon>
        <taxon>Candidatus Yanofskyibacteriota</taxon>
    </lineage>
</organism>
<dbReference type="Proteomes" id="UP000179047">
    <property type="component" value="Unassembled WGS sequence"/>
</dbReference>